<accession>A0A0C2MND2</accession>
<reference evidence="1 2" key="1">
    <citation type="journal article" date="2014" name="Genome Biol. Evol.">
        <title>The genome of the myxosporean Thelohanellus kitauei shows adaptations to nutrient acquisition within its fish host.</title>
        <authorList>
            <person name="Yang Y."/>
            <person name="Xiong J."/>
            <person name="Zhou Z."/>
            <person name="Huo F."/>
            <person name="Miao W."/>
            <person name="Ran C."/>
            <person name="Liu Y."/>
            <person name="Zhang J."/>
            <person name="Feng J."/>
            <person name="Wang M."/>
            <person name="Wang M."/>
            <person name="Wang L."/>
            <person name="Yao B."/>
        </authorList>
    </citation>
    <scope>NUCLEOTIDE SEQUENCE [LARGE SCALE GENOMIC DNA]</scope>
    <source>
        <strain evidence="1">Wuqing</strain>
    </source>
</reference>
<evidence type="ECO:0000313" key="2">
    <source>
        <dbReference type="Proteomes" id="UP000031668"/>
    </source>
</evidence>
<keyword evidence="2" id="KW-1185">Reference proteome</keyword>
<comment type="caution">
    <text evidence="1">The sequence shown here is derived from an EMBL/GenBank/DDBJ whole genome shotgun (WGS) entry which is preliminary data.</text>
</comment>
<proteinExistence type="predicted"/>
<dbReference type="InterPro" id="IPR013783">
    <property type="entry name" value="Ig-like_fold"/>
</dbReference>
<dbReference type="Proteomes" id="UP000031668">
    <property type="component" value="Unassembled WGS sequence"/>
</dbReference>
<name>A0A0C2MND2_THEKT</name>
<protein>
    <submittedName>
        <fullName evidence="1">Uncharacterized protein</fullName>
    </submittedName>
</protein>
<dbReference type="EMBL" id="JWZT01003673">
    <property type="protein sequence ID" value="KII65890.1"/>
    <property type="molecule type" value="Genomic_DNA"/>
</dbReference>
<organism evidence="1 2">
    <name type="scientific">Thelohanellus kitauei</name>
    <name type="common">Myxosporean</name>
    <dbReference type="NCBI Taxonomy" id="669202"/>
    <lineage>
        <taxon>Eukaryota</taxon>
        <taxon>Metazoa</taxon>
        <taxon>Cnidaria</taxon>
        <taxon>Myxozoa</taxon>
        <taxon>Myxosporea</taxon>
        <taxon>Bivalvulida</taxon>
        <taxon>Platysporina</taxon>
        <taxon>Myxobolidae</taxon>
        <taxon>Thelohanellus</taxon>
    </lineage>
</organism>
<dbReference type="InterPro" id="IPR014756">
    <property type="entry name" value="Ig_E-set"/>
</dbReference>
<dbReference type="Gene3D" id="2.60.40.10">
    <property type="entry name" value="Immunoglobulins"/>
    <property type="match status" value="1"/>
</dbReference>
<dbReference type="SUPFAM" id="SSF81296">
    <property type="entry name" value="E set domains"/>
    <property type="match status" value="1"/>
</dbReference>
<dbReference type="AlphaFoldDB" id="A0A0C2MND2"/>
<evidence type="ECO:0000313" key="1">
    <source>
        <dbReference type="EMBL" id="KII65890.1"/>
    </source>
</evidence>
<sequence>MSSVNPAVDVSKPWIIEPRRSVKCREYSLEIQYDAVKARTTGYPPLLCVARRGTPVSFLLEAHTLAVDAKRLGLQLCTKSENADKMIDVAPTSAYKTYFECKVEEKDEKAFLMTLETTTSAPVGLYHVAVSDGTTALTEALPLFIVFNPLDASDEVYADDETFLDEYLDNPTVDTHFGSADSYGVRTYTLEQV</sequence>
<gene>
    <name evidence="1" type="ORF">RF11_03284</name>
</gene>